<dbReference type="EMBL" id="CM043016">
    <property type="protein sequence ID" value="KAI4467741.1"/>
    <property type="molecule type" value="Genomic_DNA"/>
</dbReference>
<name>A0ACB9TLR9_HOLOL</name>
<dbReference type="Proteomes" id="UP001056778">
    <property type="component" value="Chromosome 2"/>
</dbReference>
<sequence>MNSMEQSKEQEDEGEESMGLQVSADTLDVSTPVVTKATSIPKTRKHKKPAEVELRFLKAIEGEQPCSKMAFLQSLMPHMQKFDNEELLQFQMEVLKVMRYQYKKN</sequence>
<keyword evidence="2" id="KW-1185">Reference proteome</keyword>
<reference evidence="1" key="1">
    <citation type="submission" date="2022-04" db="EMBL/GenBank/DDBJ databases">
        <title>Chromosome-scale genome assembly of Holotrichia oblita Faldermann.</title>
        <authorList>
            <person name="Rongchong L."/>
        </authorList>
    </citation>
    <scope>NUCLEOTIDE SEQUENCE</scope>
    <source>
        <strain evidence="1">81SQS9</strain>
    </source>
</reference>
<proteinExistence type="predicted"/>
<gene>
    <name evidence="1" type="ORF">MML48_2g00002995</name>
</gene>
<evidence type="ECO:0000313" key="1">
    <source>
        <dbReference type="EMBL" id="KAI4467741.1"/>
    </source>
</evidence>
<organism evidence="1 2">
    <name type="scientific">Holotrichia oblita</name>
    <name type="common">Chafer beetle</name>
    <dbReference type="NCBI Taxonomy" id="644536"/>
    <lineage>
        <taxon>Eukaryota</taxon>
        <taxon>Metazoa</taxon>
        <taxon>Ecdysozoa</taxon>
        <taxon>Arthropoda</taxon>
        <taxon>Hexapoda</taxon>
        <taxon>Insecta</taxon>
        <taxon>Pterygota</taxon>
        <taxon>Neoptera</taxon>
        <taxon>Endopterygota</taxon>
        <taxon>Coleoptera</taxon>
        <taxon>Polyphaga</taxon>
        <taxon>Scarabaeiformia</taxon>
        <taxon>Scarabaeidae</taxon>
        <taxon>Melolonthinae</taxon>
        <taxon>Holotrichia</taxon>
    </lineage>
</organism>
<comment type="caution">
    <text evidence="1">The sequence shown here is derived from an EMBL/GenBank/DDBJ whole genome shotgun (WGS) entry which is preliminary data.</text>
</comment>
<evidence type="ECO:0000313" key="2">
    <source>
        <dbReference type="Proteomes" id="UP001056778"/>
    </source>
</evidence>
<accession>A0ACB9TLR9</accession>
<protein>
    <submittedName>
        <fullName evidence="1">Uncharacterized protein</fullName>
    </submittedName>
</protein>